<accession>A0A251VLE5</accession>
<dbReference type="PANTHER" id="PTHR11017">
    <property type="entry name" value="LEUCINE-RICH REPEAT-CONTAINING PROTEIN"/>
    <property type="match status" value="1"/>
</dbReference>
<evidence type="ECO:0000313" key="4">
    <source>
        <dbReference type="EMBL" id="OTG36425.1"/>
    </source>
</evidence>
<dbReference type="Pfam" id="PF23282">
    <property type="entry name" value="WHD_ROQ1"/>
    <property type="match status" value="1"/>
</dbReference>
<name>A0A251VLE5_HELAN</name>
<dbReference type="OMA" id="LIHEMAC"/>
<evidence type="ECO:0000256" key="1">
    <source>
        <dbReference type="ARBA" id="ARBA00022737"/>
    </source>
</evidence>
<dbReference type="EMBL" id="MNCJ02000332">
    <property type="protein sequence ID" value="KAF5755009.1"/>
    <property type="molecule type" value="Genomic_DNA"/>
</dbReference>
<protein>
    <recommendedName>
        <fullName evidence="2">Disease resistance protein Roq1-like winged-helix domain-containing protein</fullName>
    </recommendedName>
</protein>
<evidence type="ECO:0000313" key="5">
    <source>
        <dbReference type="Proteomes" id="UP000215914"/>
    </source>
</evidence>
<dbReference type="Proteomes" id="UP000215914">
    <property type="component" value="Chromosome 1"/>
</dbReference>
<evidence type="ECO:0000313" key="3">
    <source>
        <dbReference type="EMBL" id="KAF5755009.1"/>
    </source>
</evidence>
<keyword evidence="5" id="KW-1185">Reference proteome</keyword>
<reference evidence="3" key="3">
    <citation type="submission" date="2020-06" db="EMBL/GenBank/DDBJ databases">
        <title>Helianthus annuus Genome sequencing and assembly Release 2.</title>
        <authorList>
            <person name="Gouzy J."/>
            <person name="Langlade N."/>
            <person name="Munos S."/>
        </authorList>
    </citation>
    <scope>NUCLEOTIDE SEQUENCE</scope>
    <source>
        <tissue evidence="3">Leaves</tissue>
    </source>
</reference>
<dbReference type="EMBL" id="CM007890">
    <property type="protein sequence ID" value="OTG36425.1"/>
    <property type="molecule type" value="Genomic_DNA"/>
</dbReference>
<reference evidence="3 5" key="1">
    <citation type="journal article" date="2017" name="Nature">
        <title>The sunflower genome provides insights into oil metabolism, flowering and Asterid evolution.</title>
        <authorList>
            <person name="Badouin H."/>
            <person name="Gouzy J."/>
            <person name="Grassa C.J."/>
            <person name="Murat F."/>
            <person name="Staton S.E."/>
            <person name="Cottret L."/>
            <person name="Lelandais-Briere C."/>
            <person name="Owens G.L."/>
            <person name="Carrere S."/>
            <person name="Mayjonade B."/>
            <person name="Legrand L."/>
            <person name="Gill N."/>
            <person name="Kane N.C."/>
            <person name="Bowers J.E."/>
            <person name="Hubner S."/>
            <person name="Bellec A."/>
            <person name="Berard A."/>
            <person name="Berges H."/>
            <person name="Blanchet N."/>
            <person name="Boniface M.C."/>
            <person name="Brunel D."/>
            <person name="Catrice O."/>
            <person name="Chaidir N."/>
            <person name="Claudel C."/>
            <person name="Donnadieu C."/>
            <person name="Faraut T."/>
            <person name="Fievet G."/>
            <person name="Helmstetter N."/>
            <person name="King M."/>
            <person name="Knapp S.J."/>
            <person name="Lai Z."/>
            <person name="Le Paslier M.C."/>
            <person name="Lippi Y."/>
            <person name="Lorenzon L."/>
            <person name="Mandel J.R."/>
            <person name="Marage G."/>
            <person name="Marchand G."/>
            <person name="Marquand E."/>
            <person name="Bret-Mestries E."/>
            <person name="Morien E."/>
            <person name="Nambeesan S."/>
            <person name="Nguyen T."/>
            <person name="Pegot-Espagnet P."/>
            <person name="Pouilly N."/>
            <person name="Raftis F."/>
            <person name="Sallet E."/>
            <person name="Schiex T."/>
            <person name="Thomas J."/>
            <person name="Vandecasteele C."/>
            <person name="Vares D."/>
            <person name="Vear F."/>
            <person name="Vautrin S."/>
            <person name="Crespi M."/>
            <person name="Mangin B."/>
            <person name="Burke J.M."/>
            <person name="Salse J."/>
            <person name="Munos S."/>
            <person name="Vincourt P."/>
            <person name="Rieseberg L.H."/>
            <person name="Langlade N.B."/>
        </authorList>
    </citation>
    <scope>NUCLEOTIDE SEQUENCE [LARGE SCALE GENOMIC DNA]</scope>
    <source>
        <strain evidence="5">cv. SF193</strain>
        <tissue evidence="3">Leaves</tissue>
    </source>
</reference>
<dbReference type="GO" id="GO:0006952">
    <property type="term" value="P:defense response"/>
    <property type="evidence" value="ECO:0007669"/>
    <property type="project" value="InterPro"/>
</dbReference>
<dbReference type="Gramene" id="mRNA:HanXRQr2_Chr17g0797731">
    <property type="protein sequence ID" value="mRNA:HanXRQr2_Chr17g0797731"/>
    <property type="gene ID" value="HanXRQr2_Chr17g0797731"/>
</dbReference>
<dbReference type="PANTHER" id="PTHR11017:SF340">
    <property type="entry name" value="NB-ARC-RELATED"/>
    <property type="match status" value="1"/>
</dbReference>
<organism evidence="4 5">
    <name type="scientific">Helianthus annuus</name>
    <name type="common">Common sunflower</name>
    <dbReference type="NCBI Taxonomy" id="4232"/>
    <lineage>
        <taxon>Eukaryota</taxon>
        <taxon>Viridiplantae</taxon>
        <taxon>Streptophyta</taxon>
        <taxon>Embryophyta</taxon>
        <taxon>Tracheophyta</taxon>
        <taxon>Spermatophyta</taxon>
        <taxon>Magnoliopsida</taxon>
        <taxon>eudicotyledons</taxon>
        <taxon>Gunneridae</taxon>
        <taxon>Pentapetalae</taxon>
        <taxon>asterids</taxon>
        <taxon>campanulids</taxon>
        <taxon>Asterales</taxon>
        <taxon>Asteraceae</taxon>
        <taxon>Asteroideae</taxon>
        <taxon>Heliantheae alliance</taxon>
        <taxon>Heliantheae</taxon>
        <taxon>Helianthus</taxon>
    </lineage>
</organism>
<dbReference type="InterPro" id="IPR058192">
    <property type="entry name" value="WHD_ROQ1-like"/>
</dbReference>
<dbReference type="InterPro" id="IPR044974">
    <property type="entry name" value="Disease_R_plants"/>
</dbReference>
<gene>
    <name evidence="4" type="ORF">HannXRQ_Chr01g0007471</name>
    <name evidence="3" type="ORF">HanXRQr2_Chr17g0797731</name>
</gene>
<feature type="domain" description="Disease resistance protein Roq1-like winged-helix" evidence="2">
    <location>
        <begin position="4"/>
        <end position="47"/>
    </location>
</feature>
<evidence type="ECO:0000259" key="2">
    <source>
        <dbReference type="Pfam" id="PF23282"/>
    </source>
</evidence>
<proteinExistence type="predicted"/>
<reference evidence="4" key="2">
    <citation type="submission" date="2017-02" db="EMBL/GenBank/DDBJ databases">
        <title>Sunflower complete genome.</title>
        <authorList>
            <person name="Langlade N."/>
            <person name="Munos S."/>
        </authorList>
    </citation>
    <scope>NUCLEOTIDE SEQUENCE [LARGE SCALE GENOMIC DNA]</scope>
    <source>
        <tissue evidence="4">Leaves</tissue>
    </source>
</reference>
<keyword evidence="1" id="KW-0677">Repeat</keyword>
<sequence length="175" mass="20028">MEIFDACGFYSDIGVKVLIQKSLITISDGNFDMHNLVQEMGHHIVRGKHPNNPGKHSRVWREEDIEDLCSSDATTENNNIKAIRFYGESPRFPELVANLKKLRLLICKSILRNNYDTTVFEAPTFLSNELRYIHLSGYLASPLPETFQPKKLVILSLHNSLHEEIWTASTKIETT</sequence>
<dbReference type="AlphaFoldDB" id="A0A251VLE5"/>
<dbReference type="InParanoid" id="A0A251VLE5"/>